<dbReference type="GO" id="GO:0006511">
    <property type="term" value="P:ubiquitin-dependent protein catabolic process"/>
    <property type="evidence" value="ECO:0007669"/>
    <property type="project" value="InterPro"/>
</dbReference>
<comment type="subcellular location">
    <subcellularLocation>
        <location evidence="3">Cytoplasm</location>
    </subcellularLocation>
</comment>
<protein>
    <recommendedName>
        <fullName evidence="3">Proteasome subunit alpha</fullName>
    </recommendedName>
</protein>
<comment type="caution">
    <text evidence="6">The sequence shown here is derived from an EMBL/GenBank/DDBJ whole genome shotgun (WGS) entry which is preliminary data.</text>
</comment>
<feature type="region of interest" description="Disordered" evidence="4">
    <location>
        <begin position="146"/>
        <end position="185"/>
    </location>
</feature>
<evidence type="ECO:0000256" key="4">
    <source>
        <dbReference type="SAM" id="MobiDB-lite"/>
    </source>
</evidence>
<evidence type="ECO:0000256" key="1">
    <source>
        <dbReference type="ARBA" id="ARBA00022942"/>
    </source>
</evidence>
<evidence type="ECO:0000256" key="3">
    <source>
        <dbReference type="RuleBase" id="RU000552"/>
    </source>
</evidence>
<gene>
    <name evidence="6" type="ORF">C482_12152</name>
</gene>
<dbReference type="EMBL" id="AOIN01000064">
    <property type="protein sequence ID" value="ELY98271.1"/>
    <property type="molecule type" value="Genomic_DNA"/>
</dbReference>
<dbReference type="GO" id="GO:0004175">
    <property type="term" value="F:endopeptidase activity"/>
    <property type="evidence" value="ECO:0007669"/>
    <property type="project" value="UniProtKB-ARBA"/>
</dbReference>
<dbReference type="Proteomes" id="UP000011693">
    <property type="component" value="Unassembled WGS sequence"/>
</dbReference>
<dbReference type="AlphaFoldDB" id="M0AIS3"/>
<dbReference type="InterPro" id="IPR029055">
    <property type="entry name" value="Ntn_hydrolases_N"/>
</dbReference>
<dbReference type="GO" id="GO:0019773">
    <property type="term" value="C:proteasome core complex, alpha-subunit complex"/>
    <property type="evidence" value="ECO:0007669"/>
    <property type="project" value="UniProtKB-UniRule"/>
</dbReference>
<dbReference type="GO" id="GO:0005737">
    <property type="term" value="C:cytoplasm"/>
    <property type="evidence" value="ECO:0007669"/>
    <property type="project" value="UniProtKB-SubCell"/>
</dbReference>
<dbReference type="RefSeq" id="WP_006167866.1">
    <property type="nucleotide sequence ID" value="NZ_AOIN01000064.1"/>
</dbReference>
<dbReference type="PANTHER" id="PTHR11599">
    <property type="entry name" value="PROTEASOME SUBUNIT ALPHA/BETA"/>
    <property type="match status" value="1"/>
</dbReference>
<dbReference type="PROSITE" id="PS00388">
    <property type="entry name" value="PROTEASOME_ALPHA_1"/>
    <property type="match status" value="1"/>
</dbReference>
<evidence type="ECO:0000259" key="5">
    <source>
        <dbReference type="PROSITE" id="PS00388"/>
    </source>
</evidence>
<dbReference type="SUPFAM" id="SSF56235">
    <property type="entry name" value="N-terminal nucleophile aminohydrolases (Ntn hydrolases)"/>
    <property type="match status" value="1"/>
</dbReference>
<comment type="similarity">
    <text evidence="2 3">Belongs to the peptidase T1A family.</text>
</comment>
<name>M0AIS3_9EURY</name>
<keyword evidence="6" id="KW-0378">Hydrolase</keyword>
<dbReference type="PROSITE" id="PS51475">
    <property type="entry name" value="PROTEASOME_ALPHA_2"/>
    <property type="match status" value="1"/>
</dbReference>
<dbReference type="NCBIfam" id="NF003075">
    <property type="entry name" value="PRK03996.1"/>
    <property type="match status" value="1"/>
</dbReference>
<proteinExistence type="inferred from homology"/>
<reference evidence="6 7" key="1">
    <citation type="journal article" date="2014" name="PLoS Genet.">
        <title>Phylogenetically driven sequencing of extremely halophilic archaea reveals strategies for static and dynamic osmo-response.</title>
        <authorList>
            <person name="Becker E.A."/>
            <person name="Seitzer P.M."/>
            <person name="Tritt A."/>
            <person name="Larsen D."/>
            <person name="Krusor M."/>
            <person name="Yao A.I."/>
            <person name="Wu D."/>
            <person name="Madern D."/>
            <person name="Eisen J.A."/>
            <person name="Darling A.E."/>
            <person name="Facciotti M.T."/>
        </authorList>
    </citation>
    <scope>NUCLEOTIDE SEQUENCE [LARGE SCALE GENOMIC DNA]</scope>
    <source>
        <strain evidence="6 7">JCM 10990</strain>
    </source>
</reference>
<keyword evidence="7" id="KW-1185">Reference proteome</keyword>
<dbReference type="InterPro" id="IPR050115">
    <property type="entry name" value="Proteasome_alpha"/>
</dbReference>
<accession>M0AIS3</accession>
<dbReference type="SMART" id="SM00948">
    <property type="entry name" value="Proteasome_A_N"/>
    <property type="match status" value="1"/>
</dbReference>
<dbReference type="InterPro" id="IPR023332">
    <property type="entry name" value="Proteasome_alpha-type"/>
</dbReference>
<evidence type="ECO:0000256" key="2">
    <source>
        <dbReference type="PROSITE-ProRule" id="PRU00808"/>
    </source>
</evidence>
<dbReference type="PATRIC" id="fig|1227492.4.peg.2399"/>
<comment type="function">
    <text evidence="3">Component of the proteasome core, a large protease complex with broad specificity involved in protein degradation.</text>
</comment>
<dbReference type="Pfam" id="PF00227">
    <property type="entry name" value="Proteasome"/>
    <property type="match status" value="2"/>
</dbReference>
<evidence type="ECO:0000313" key="6">
    <source>
        <dbReference type="EMBL" id="ELY98271.1"/>
    </source>
</evidence>
<comment type="subunit">
    <text evidence="3">The 20S proteasome core is composed of 14 alpha and 14 beta subunits that assemble into four stacked heptameric rings, resulting in a barrel-shaped structure. The two inner rings, each composed of seven catalytic beta subunits, are sandwiched by two outer rings, each composed of seven alpha subunits. The catalytic chamber with the active sites is on the inside of the barrel. Has a gated structure, the ends of the cylinder being occluded by the N-termini of the alpha-subunits. Is capped at one or both ends by the proteasome regulatory ATPase, PAN.</text>
</comment>
<sequence>MDSSTTRQQAYDRGHTIFSPDGRLYQVEYAREAVERGSPSVGVVTDTGVVLAARKRLRSPLLESKSVEKIHRVDDHVAVATAGHAADARQLVETARKRCQRHRLRYAEPIPTETLAEAIADHIQEQTQAGGTRPYGAALLVAGVDAGRGRERKRRKESESGSGSGSGSNAAGQHPQPALYEVDPGGTHYGWRATAIGNGTADIRSFLEGRLADSDAEAGVGEDGLPLALESLAAGTSETETDTDTELSPETVDALVLTPDTVADRAGAVGEEELADGLGELE</sequence>
<dbReference type="Gene3D" id="3.60.20.10">
    <property type="entry name" value="Glutamine Phosphoribosylpyrophosphate, subunit 1, domain 1"/>
    <property type="match status" value="1"/>
</dbReference>
<dbReference type="OrthoDB" id="9421at2157"/>
<dbReference type="InterPro" id="IPR001353">
    <property type="entry name" value="Proteasome_sua/b"/>
</dbReference>
<organism evidence="6 7">
    <name type="scientific">Natrialba chahannaoensis JCM 10990</name>
    <dbReference type="NCBI Taxonomy" id="1227492"/>
    <lineage>
        <taxon>Archaea</taxon>
        <taxon>Methanobacteriati</taxon>
        <taxon>Methanobacteriota</taxon>
        <taxon>Stenosarchaea group</taxon>
        <taxon>Halobacteria</taxon>
        <taxon>Halobacteriales</taxon>
        <taxon>Natrialbaceae</taxon>
        <taxon>Natrialba</taxon>
    </lineage>
</organism>
<dbReference type="InterPro" id="IPR000426">
    <property type="entry name" value="Proteasome_asu_N"/>
</dbReference>
<feature type="domain" description="Proteasome alpha-type subunits" evidence="5">
    <location>
        <begin position="11"/>
        <end position="33"/>
    </location>
</feature>
<keyword evidence="1 2" id="KW-0647">Proteasome</keyword>
<evidence type="ECO:0000313" key="7">
    <source>
        <dbReference type="Proteomes" id="UP000011693"/>
    </source>
</evidence>
<dbReference type="STRING" id="1227492.C482_12152"/>
<dbReference type="Pfam" id="PF10584">
    <property type="entry name" value="Proteasome_A_N"/>
    <property type="match status" value="1"/>
</dbReference>